<reference evidence="6 7" key="2">
    <citation type="submission" date="2020-03" db="EMBL/GenBank/DDBJ databases">
        <authorList>
            <person name="Ichikawa N."/>
            <person name="Kimura A."/>
            <person name="Kitahashi Y."/>
            <person name="Uohara A."/>
        </authorList>
    </citation>
    <scope>NUCLEOTIDE SEQUENCE [LARGE SCALE GENOMIC DNA]</scope>
    <source>
        <strain evidence="6 7">NBRC 108639</strain>
    </source>
</reference>
<evidence type="ECO:0000259" key="5">
    <source>
        <dbReference type="PROSITE" id="PS51884"/>
    </source>
</evidence>
<feature type="domain" description="Chaplin" evidence="5">
    <location>
        <begin position="238"/>
        <end position="278"/>
    </location>
</feature>
<feature type="chain" id="PRO_5028822109" description="Chaplin domain-containing protein" evidence="4">
    <location>
        <begin position="29"/>
        <end position="445"/>
    </location>
</feature>
<comment type="caution">
    <text evidence="6">The sequence shown here is derived from an EMBL/GenBank/DDBJ whole genome shotgun (WGS) entry which is preliminary data.</text>
</comment>
<keyword evidence="4" id="KW-0732">Signal</keyword>
<reference evidence="6 7" key="1">
    <citation type="submission" date="2020-03" db="EMBL/GenBank/DDBJ databases">
        <title>Whole genome shotgun sequence of Phytohabitans houttuyneae NBRC 108639.</title>
        <authorList>
            <person name="Komaki H."/>
            <person name="Tamura T."/>
        </authorList>
    </citation>
    <scope>NUCLEOTIDE SEQUENCE [LARGE SCALE GENOMIC DNA]</scope>
    <source>
        <strain evidence="6 7">NBRC 108639</strain>
    </source>
</reference>
<dbReference type="GO" id="GO:0007155">
    <property type="term" value="P:cell adhesion"/>
    <property type="evidence" value="ECO:0007669"/>
    <property type="project" value="UniProtKB-KW"/>
</dbReference>
<protein>
    <recommendedName>
        <fullName evidence="5">Chaplin domain-containing protein</fullName>
    </recommendedName>
</protein>
<evidence type="ECO:0000313" key="6">
    <source>
        <dbReference type="EMBL" id="GFJ79856.1"/>
    </source>
</evidence>
<accession>A0A6V8KCX1</accession>
<dbReference type="InterPro" id="IPR005528">
    <property type="entry name" value="ChpA-H"/>
</dbReference>
<feature type="domain" description="Chaplin" evidence="5">
    <location>
        <begin position="111"/>
        <end position="151"/>
    </location>
</feature>
<feature type="domain" description="Chaplin" evidence="5">
    <location>
        <begin position="37"/>
        <end position="77"/>
    </location>
</feature>
<evidence type="ECO:0000256" key="2">
    <source>
        <dbReference type="ARBA" id="ARBA00022889"/>
    </source>
</evidence>
<feature type="signal peptide" evidence="4">
    <location>
        <begin position="1"/>
        <end position="28"/>
    </location>
</feature>
<proteinExistence type="predicted"/>
<gene>
    <name evidence="6" type="ORF">Phou_040360</name>
</gene>
<evidence type="ECO:0000256" key="3">
    <source>
        <dbReference type="ARBA" id="ARBA00023087"/>
    </source>
</evidence>
<organism evidence="6 7">
    <name type="scientific">Phytohabitans houttuyneae</name>
    <dbReference type="NCBI Taxonomy" id="1076126"/>
    <lineage>
        <taxon>Bacteria</taxon>
        <taxon>Bacillati</taxon>
        <taxon>Actinomycetota</taxon>
        <taxon>Actinomycetes</taxon>
        <taxon>Micromonosporales</taxon>
        <taxon>Micromonosporaceae</taxon>
    </lineage>
</organism>
<sequence>MKTWVRKTLSVGVLAAGALLFAPSAVQADTAQVSIDNNGIANGNQAYAPIQIPVNVCGNGVGAVIGVGVGLNGACVNGAAQDVDHEESARAESSRKNMKRTEDTLQFSWGNDGIANGNQAYVPVQVPVNVCGNGVGAVVGIGVGLNGICANGAAQDVDHKESKRTEDTAQVSGDNDGILNGNQVYVPVQIPINICGNGVGVLGVGAGISGACINGAAQDVDHKESSRTEDTLQWSGDNDGILNGNQIYVPIQVPINICGNGVGVLGVGAGISGACFNGAIHDADIEESRKASRTEDTAQVSGDNDGILNGNQAYVPVQVPINVCGNGVGAVLGVGIGVSGGCFNGAAQDVDVKDGNGNHGYKKDRGGDHGYYKKSAKKESLPLVGGLAGTLAGGLPTGGLPTGGLPTGGDASSLPVAGDLGSGVKTSKVNVAGVDPMGLLSQVPA</sequence>
<keyword evidence="1" id="KW-0964">Secreted</keyword>
<name>A0A6V8KCX1_9ACTN</name>
<evidence type="ECO:0000313" key="7">
    <source>
        <dbReference type="Proteomes" id="UP000482800"/>
    </source>
</evidence>
<dbReference type="RefSeq" id="WP_173057331.1">
    <property type="nucleotide sequence ID" value="NZ_BAABGO010000011.1"/>
</dbReference>
<keyword evidence="7" id="KW-1185">Reference proteome</keyword>
<feature type="domain" description="Chaplin" evidence="5">
    <location>
        <begin position="304"/>
        <end position="344"/>
    </location>
</feature>
<keyword evidence="2" id="KW-0130">Cell adhesion</keyword>
<keyword evidence="3" id="KW-0034">Amyloid</keyword>
<evidence type="ECO:0000256" key="4">
    <source>
        <dbReference type="SAM" id="SignalP"/>
    </source>
</evidence>
<feature type="domain" description="Chaplin" evidence="5">
    <location>
        <begin position="175"/>
        <end position="215"/>
    </location>
</feature>
<keyword evidence="1" id="KW-0134">Cell wall</keyword>
<evidence type="ECO:0000256" key="1">
    <source>
        <dbReference type="ARBA" id="ARBA00022512"/>
    </source>
</evidence>
<dbReference type="AlphaFoldDB" id="A0A6V8KCX1"/>
<dbReference type="Proteomes" id="UP000482800">
    <property type="component" value="Unassembled WGS sequence"/>
</dbReference>
<dbReference type="PROSITE" id="PS51884">
    <property type="entry name" value="CHAPLIN"/>
    <property type="match status" value="5"/>
</dbReference>
<dbReference type="Pfam" id="PF03777">
    <property type="entry name" value="ChpA-C"/>
    <property type="match status" value="5"/>
</dbReference>
<dbReference type="EMBL" id="BLPF01000001">
    <property type="protein sequence ID" value="GFJ79856.1"/>
    <property type="molecule type" value="Genomic_DNA"/>
</dbReference>